<dbReference type="PANTHER" id="PTHR11707">
    <property type="entry name" value="L-ASPARAGINASE"/>
    <property type="match status" value="1"/>
</dbReference>
<keyword evidence="12" id="KW-1185">Reference proteome</keyword>
<dbReference type="GO" id="GO:0006528">
    <property type="term" value="P:asparagine metabolic process"/>
    <property type="evidence" value="ECO:0007669"/>
    <property type="project" value="InterPro"/>
</dbReference>
<dbReference type="Proteomes" id="UP000621454">
    <property type="component" value="Unassembled WGS sequence"/>
</dbReference>
<evidence type="ECO:0000256" key="7">
    <source>
        <dbReference type="PROSITE-ProRule" id="PRU10099"/>
    </source>
</evidence>
<evidence type="ECO:0000256" key="1">
    <source>
        <dbReference type="ARBA" id="ARBA00010518"/>
    </source>
</evidence>
<reference evidence="11" key="1">
    <citation type="journal article" date="2014" name="Int. J. Syst. Evol. Microbiol.">
        <title>Complete genome sequence of Corynebacterium casei LMG S-19264T (=DSM 44701T), isolated from a smear-ripened cheese.</title>
        <authorList>
            <consortium name="US DOE Joint Genome Institute (JGI-PGF)"/>
            <person name="Walter F."/>
            <person name="Albersmeier A."/>
            <person name="Kalinowski J."/>
            <person name="Ruckert C."/>
        </authorList>
    </citation>
    <scope>NUCLEOTIDE SEQUENCE</scope>
    <source>
        <strain evidence="11">CGMCC 1.12827</strain>
    </source>
</reference>
<accession>A0A916SY75</accession>
<dbReference type="PRINTS" id="PR00139">
    <property type="entry name" value="ASNGLNASE"/>
</dbReference>
<dbReference type="InterPro" id="IPR027474">
    <property type="entry name" value="L-asparaginase_N"/>
</dbReference>
<dbReference type="PROSITE" id="PS51732">
    <property type="entry name" value="ASN_GLN_ASE_3"/>
    <property type="match status" value="1"/>
</dbReference>
<feature type="binding site" evidence="6">
    <location>
        <position position="57"/>
    </location>
    <ligand>
        <name>substrate</name>
    </ligand>
</feature>
<dbReference type="InterPro" id="IPR037152">
    <property type="entry name" value="L-asparaginase_N_sf"/>
</dbReference>
<dbReference type="PANTHER" id="PTHR11707:SF28">
    <property type="entry name" value="60 KDA LYSOPHOSPHOLIPASE"/>
    <property type="match status" value="1"/>
</dbReference>
<reference evidence="11" key="2">
    <citation type="submission" date="2020-09" db="EMBL/GenBank/DDBJ databases">
        <authorList>
            <person name="Sun Q."/>
            <person name="Zhou Y."/>
        </authorList>
    </citation>
    <scope>NUCLEOTIDE SEQUENCE</scope>
    <source>
        <strain evidence="11">CGMCC 1.12827</strain>
    </source>
</reference>
<dbReference type="SFLD" id="SFLDS00057">
    <property type="entry name" value="Glutaminase/Asparaginase"/>
    <property type="match status" value="1"/>
</dbReference>
<evidence type="ECO:0000313" key="12">
    <source>
        <dbReference type="Proteomes" id="UP000621454"/>
    </source>
</evidence>
<name>A0A916SY75_9ACTN</name>
<evidence type="ECO:0000259" key="9">
    <source>
        <dbReference type="Pfam" id="PF00710"/>
    </source>
</evidence>
<dbReference type="PIRSF" id="PIRSF500176">
    <property type="entry name" value="L_ASNase"/>
    <property type="match status" value="1"/>
</dbReference>
<feature type="active site" evidence="8">
    <location>
        <position position="91"/>
    </location>
</feature>
<feature type="binding site" evidence="6">
    <location>
        <begin position="91"/>
        <end position="92"/>
    </location>
    <ligand>
        <name>substrate</name>
    </ligand>
</feature>
<evidence type="ECO:0000256" key="5">
    <source>
        <dbReference type="PIRSR" id="PIRSR001220-1"/>
    </source>
</evidence>
<feature type="domain" description="Asparaginase/glutaminase C-terminal" evidence="10">
    <location>
        <begin position="198"/>
        <end position="315"/>
    </location>
</feature>
<evidence type="ECO:0000256" key="4">
    <source>
        <dbReference type="ARBA" id="ARBA00049366"/>
    </source>
</evidence>
<proteinExistence type="inferred from homology"/>
<comment type="caution">
    <text evidence="11">The sequence shown here is derived from an EMBL/GenBank/DDBJ whole genome shotgun (WGS) entry which is preliminary data.</text>
</comment>
<evidence type="ECO:0000256" key="6">
    <source>
        <dbReference type="PIRSR" id="PIRSR001220-2"/>
    </source>
</evidence>
<evidence type="ECO:0000256" key="8">
    <source>
        <dbReference type="PROSITE-ProRule" id="PRU10100"/>
    </source>
</evidence>
<protein>
    <recommendedName>
        <fullName evidence="2">asparaginase</fullName>
        <ecNumber evidence="2">3.5.1.1</ecNumber>
    </recommendedName>
</protein>
<dbReference type="InterPro" id="IPR040919">
    <property type="entry name" value="Asparaginase_C"/>
</dbReference>
<dbReference type="SMART" id="SM00870">
    <property type="entry name" value="Asparaginase"/>
    <property type="match status" value="1"/>
</dbReference>
<dbReference type="PROSITE" id="PS00917">
    <property type="entry name" value="ASN_GLN_ASE_2"/>
    <property type="match status" value="1"/>
</dbReference>
<dbReference type="GO" id="GO:0004067">
    <property type="term" value="F:asparaginase activity"/>
    <property type="evidence" value="ECO:0007669"/>
    <property type="project" value="UniProtKB-UniRule"/>
</dbReference>
<dbReference type="InterPro" id="IPR027473">
    <property type="entry name" value="L-asparaginase_C"/>
</dbReference>
<dbReference type="AlphaFoldDB" id="A0A916SY75"/>
<dbReference type="Gene3D" id="3.40.50.1170">
    <property type="entry name" value="L-asparaginase, N-terminal domain"/>
    <property type="match status" value="1"/>
</dbReference>
<dbReference type="Pfam" id="PF17763">
    <property type="entry name" value="Asparaginase_C"/>
    <property type="match status" value="1"/>
</dbReference>
<dbReference type="RefSeq" id="WP_188584943.1">
    <property type="nucleotide sequence ID" value="NZ_BMGC01000002.1"/>
</dbReference>
<dbReference type="CDD" id="cd08964">
    <property type="entry name" value="L-asparaginase_II"/>
    <property type="match status" value="1"/>
</dbReference>
<dbReference type="SUPFAM" id="SSF53774">
    <property type="entry name" value="Glutaminase/Asparaginase"/>
    <property type="match status" value="1"/>
</dbReference>
<evidence type="ECO:0000313" key="11">
    <source>
        <dbReference type="EMBL" id="GGB19483.1"/>
    </source>
</evidence>
<dbReference type="InterPro" id="IPR036152">
    <property type="entry name" value="Asp/glu_Ase-like_sf"/>
</dbReference>
<comment type="catalytic activity">
    <reaction evidence="4">
        <text>L-asparagine + H2O = L-aspartate + NH4(+)</text>
        <dbReference type="Rhea" id="RHEA:21016"/>
        <dbReference type="ChEBI" id="CHEBI:15377"/>
        <dbReference type="ChEBI" id="CHEBI:28938"/>
        <dbReference type="ChEBI" id="CHEBI:29991"/>
        <dbReference type="ChEBI" id="CHEBI:58048"/>
        <dbReference type="EC" id="3.5.1.1"/>
    </reaction>
</comment>
<dbReference type="EMBL" id="BMGC01000002">
    <property type="protein sequence ID" value="GGB19483.1"/>
    <property type="molecule type" value="Genomic_DNA"/>
</dbReference>
<feature type="active site" description="O-isoaspartyl threonine intermediate" evidence="5">
    <location>
        <position position="14"/>
    </location>
</feature>
<feature type="domain" description="L-asparaginase N-terminal" evidence="9">
    <location>
        <begin position="6"/>
        <end position="177"/>
    </location>
</feature>
<gene>
    <name evidence="11" type="ORF">GCM10011489_04470</name>
</gene>
<evidence type="ECO:0000256" key="3">
    <source>
        <dbReference type="ARBA" id="ARBA00022801"/>
    </source>
</evidence>
<comment type="similarity">
    <text evidence="1">Belongs to the asparaginase 1 family.</text>
</comment>
<dbReference type="PIRSF" id="PIRSF001220">
    <property type="entry name" value="L-ASNase_gatD"/>
    <property type="match status" value="1"/>
</dbReference>
<dbReference type="InterPro" id="IPR006034">
    <property type="entry name" value="Asparaginase/glutaminase-like"/>
</dbReference>
<dbReference type="Gene3D" id="3.40.50.40">
    <property type="match status" value="1"/>
</dbReference>
<sequence>MNSGQIVVVSTGGTIASTSEAGGAVPTRSGAQLVEAAHDHTTHIDRIRTHEVYAVDSSAVTVAQLDLLRREITAILRDDPDIDGIVVTHGTDTLEESAMLLDLVHDDPRPVILTGAQRTFDHPDADGPSNLSAALEAVSDPANRGRGVLVAFGDRLLPARGIGKVSTTDADAFGSVNPHLRRPLPRRDAAELASAGADIVSLYPAIDAGLLTAVAERGRDRFGSRYGMVLAGTGSGNSHARVTDVVRELTAGSVPVVVSTRLPFGEVEAVYGGGGGAVDLVAAGAILSPWLRPPQLRILLMDLLSRGADVAEIAEFIESASQTTD</sequence>
<dbReference type="EC" id="3.5.1.1" evidence="2"/>
<dbReference type="PROSITE" id="PS00144">
    <property type="entry name" value="ASN_GLN_ASE_1"/>
    <property type="match status" value="1"/>
</dbReference>
<feature type="active site" evidence="7">
    <location>
        <position position="14"/>
    </location>
</feature>
<evidence type="ECO:0000256" key="2">
    <source>
        <dbReference type="ARBA" id="ARBA00012920"/>
    </source>
</evidence>
<dbReference type="Pfam" id="PF00710">
    <property type="entry name" value="Asparaginase"/>
    <property type="match status" value="1"/>
</dbReference>
<dbReference type="InterPro" id="IPR020827">
    <property type="entry name" value="Asparaginase/glutaminase_AS1"/>
</dbReference>
<dbReference type="InterPro" id="IPR027475">
    <property type="entry name" value="Asparaginase/glutaminase_AS2"/>
</dbReference>
<keyword evidence="3" id="KW-0378">Hydrolase</keyword>
<evidence type="ECO:0000259" key="10">
    <source>
        <dbReference type="Pfam" id="PF17763"/>
    </source>
</evidence>
<dbReference type="InterPro" id="IPR004550">
    <property type="entry name" value="AsnASE_II"/>
</dbReference>
<organism evidence="11 12">
    <name type="scientific">Gordonia jinhuaensis</name>
    <dbReference type="NCBI Taxonomy" id="1517702"/>
    <lineage>
        <taxon>Bacteria</taxon>
        <taxon>Bacillati</taxon>
        <taxon>Actinomycetota</taxon>
        <taxon>Actinomycetes</taxon>
        <taxon>Mycobacteriales</taxon>
        <taxon>Gordoniaceae</taxon>
        <taxon>Gordonia</taxon>
    </lineage>
</organism>